<evidence type="ECO:0000313" key="3">
    <source>
        <dbReference type="Proteomes" id="UP001558474"/>
    </source>
</evidence>
<reference evidence="2 3" key="1">
    <citation type="submission" date="2024-04" db="EMBL/GenBank/DDBJ databases">
        <title>Genomic Markers of Mycobacteria.</title>
        <authorList>
            <person name="Soliman M.S."/>
            <person name="Elkholy A."/>
            <person name="Soliman N.S."/>
            <person name="Abbas A."/>
            <person name="Khayrat S."/>
            <person name="Shawky S."/>
        </authorList>
    </citation>
    <scope>NUCLEOTIDE SEQUENCE [LARGE SCALE GENOMIC DNA]</scope>
    <source>
        <strain evidence="2 3">Egy-CU-AM5</strain>
    </source>
</reference>
<dbReference type="EMBL" id="JBDLOU010000003">
    <property type="protein sequence ID" value="MEX3736953.1"/>
    <property type="molecule type" value="Genomic_DNA"/>
</dbReference>
<accession>A0ABV3V6Y6</accession>
<dbReference type="Proteomes" id="UP001558474">
    <property type="component" value="Unassembled WGS sequence"/>
</dbReference>
<proteinExistence type="predicted"/>
<dbReference type="Pfam" id="PF12728">
    <property type="entry name" value="HTH_17"/>
    <property type="match status" value="1"/>
</dbReference>
<dbReference type="InterPro" id="IPR009061">
    <property type="entry name" value="DNA-bd_dom_put_sf"/>
</dbReference>
<feature type="domain" description="Helix-turn-helix" evidence="1">
    <location>
        <begin position="61"/>
        <end position="107"/>
    </location>
</feature>
<protein>
    <submittedName>
        <fullName evidence="2">Helix-turn-helix domain-containing protein</fullName>
    </submittedName>
</protein>
<evidence type="ECO:0000313" key="2">
    <source>
        <dbReference type="EMBL" id="MEX3736953.1"/>
    </source>
</evidence>
<dbReference type="InterPro" id="IPR010093">
    <property type="entry name" value="SinI_DNA-bd"/>
</dbReference>
<sequence length="130" mass="14115">MPTNEVPANLVSRLHAALERGDDVVRLNATLPRATAEKVLALLSEERKDGAVVVPARHEFRTSEAAAMLGVSRPHLSRLIKEGRIAARQVGSHWRIPASAVVAFQDAERADAMSRVDGFAAWENEVGLVD</sequence>
<dbReference type="SUPFAM" id="SSF46955">
    <property type="entry name" value="Putative DNA-binding domain"/>
    <property type="match status" value="1"/>
</dbReference>
<organism evidence="2 3">
    <name type="scientific">Mycolicibacterium porcinum</name>
    <dbReference type="NCBI Taxonomy" id="39693"/>
    <lineage>
        <taxon>Bacteria</taxon>
        <taxon>Bacillati</taxon>
        <taxon>Actinomycetota</taxon>
        <taxon>Actinomycetes</taxon>
        <taxon>Mycobacteriales</taxon>
        <taxon>Mycobacteriaceae</taxon>
        <taxon>Mycolicibacterium</taxon>
    </lineage>
</organism>
<dbReference type="NCBIfam" id="TIGR01764">
    <property type="entry name" value="excise"/>
    <property type="match status" value="1"/>
</dbReference>
<name>A0ABV3V6Y6_9MYCO</name>
<keyword evidence="3" id="KW-1185">Reference proteome</keyword>
<dbReference type="RefSeq" id="WP_368572277.1">
    <property type="nucleotide sequence ID" value="NZ_JBDLOU010000003.1"/>
</dbReference>
<comment type="caution">
    <text evidence="2">The sequence shown here is derived from an EMBL/GenBank/DDBJ whole genome shotgun (WGS) entry which is preliminary data.</text>
</comment>
<gene>
    <name evidence="2" type="ORF">ABFW12_01755</name>
</gene>
<evidence type="ECO:0000259" key="1">
    <source>
        <dbReference type="Pfam" id="PF12728"/>
    </source>
</evidence>
<dbReference type="InterPro" id="IPR041657">
    <property type="entry name" value="HTH_17"/>
</dbReference>